<keyword evidence="3" id="KW-1185">Reference proteome</keyword>
<evidence type="ECO:0000313" key="2">
    <source>
        <dbReference type="EMBL" id="BBI30858.1"/>
    </source>
</evidence>
<sequence length="210" mass="23700">MGSDIVEVDLRVTKDGTVVLMHDHSPLLDEMSFEQLNQLENRMKINPAYEFHTIATLDEILEKARTHGIKLNLDIKTEATIQPTIRSIQRSEAEDLVFITGCSNGITDSYSGIKVLYNTPEDLTEDEEREYASWSRAISESAHAGGYFGLNMDYKTCRREVVEEAHALGLAVWVYTVDDEEAICNMNEIGVDEITTNEVTLLKQLRAQRG</sequence>
<dbReference type="PROSITE" id="PS51704">
    <property type="entry name" value="GP_PDE"/>
    <property type="match status" value="1"/>
</dbReference>
<feature type="domain" description="GP-PDE" evidence="1">
    <location>
        <begin position="1"/>
        <end position="206"/>
    </location>
</feature>
<name>A0A3T1CYF5_9BACL</name>
<evidence type="ECO:0000259" key="1">
    <source>
        <dbReference type="PROSITE" id="PS51704"/>
    </source>
</evidence>
<dbReference type="InterPro" id="IPR030395">
    <property type="entry name" value="GP_PDE_dom"/>
</dbReference>
<dbReference type="AlphaFoldDB" id="A0A3T1CYF5"/>
<dbReference type="PANTHER" id="PTHR46211:SF14">
    <property type="entry name" value="GLYCEROPHOSPHODIESTER PHOSPHODIESTERASE"/>
    <property type="match status" value="1"/>
</dbReference>
<dbReference type="Pfam" id="PF03009">
    <property type="entry name" value="GDPD"/>
    <property type="match status" value="1"/>
</dbReference>
<dbReference type="SUPFAM" id="SSF51695">
    <property type="entry name" value="PLC-like phosphodiesterases"/>
    <property type="match status" value="1"/>
</dbReference>
<dbReference type="CDD" id="cd08556">
    <property type="entry name" value="GDPD"/>
    <property type="match status" value="1"/>
</dbReference>
<dbReference type="Gene3D" id="3.20.20.190">
    <property type="entry name" value="Phosphatidylinositol (PI) phosphodiesterase"/>
    <property type="match status" value="1"/>
</dbReference>
<dbReference type="PANTHER" id="PTHR46211">
    <property type="entry name" value="GLYCEROPHOSPHORYL DIESTER PHOSPHODIESTERASE"/>
    <property type="match status" value="1"/>
</dbReference>
<dbReference type="Proteomes" id="UP000289856">
    <property type="component" value="Chromosome"/>
</dbReference>
<dbReference type="GO" id="GO:0006629">
    <property type="term" value="P:lipid metabolic process"/>
    <property type="evidence" value="ECO:0007669"/>
    <property type="project" value="InterPro"/>
</dbReference>
<organism evidence="2 3">
    <name type="scientific">Cohnella abietis</name>
    <dbReference type="NCBI Taxonomy" id="2507935"/>
    <lineage>
        <taxon>Bacteria</taxon>
        <taxon>Bacillati</taxon>
        <taxon>Bacillota</taxon>
        <taxon>Bacilli</taxon>
        <taxon>Bacillales</taxon>
        <taxon>Paenibacillaceae</taxon>
        <taxon>Cohnella</taxon>
    </lineage>
</organism>
<gene>
    <name evidence="2" type="ORF">KCTCHS21_02570</name>
</gene>
<protein>
    <recommendedName>
        <fullName evidence="1">GP-PDE domain-containing protein</fullName>
    </recommendedName>
</protein>
<reference evidence="2 3" key="1">
    <citation type="submission" date="2019-01" db="EMBL/GenBank/DDBJ databases">
        <title>Complete genome sequence of Cohnella hallensis HS21 isolated from Korean fir (Abies koreana) rhizospheric soil.</title>
        <authorList>
            <person name="Jiang L."/>
            <person name="Kang S.W."/>
            <person name="Kim S."/>
            <person name="Jung J."/>
            <person name="Kim C.Y."/>
            <person name="Kim D.H."/>
            <person name="Kim S.W."/>
            <person name="Lee J."/>
        </authorList>
    </citation>
    <scope>NUCLEOTIDE SEQUENCE [LARGE SCALE GENOMIC DNA]</scope>
    <source>
        <strain evidence="2 3">HS21</strain>
    </source>
</reference>
<dbReference type="GO" id="GO:0008081">
    <property type="term" value="F:phosphoric diester hydrolase activity"/>
    <property type="evidence" value="ECO:0007669"/>
    <property type="project" value="InterPro"/>
</dbReference>
<proteinExistence type="predicted"/>
<dbReference type="InterPro" id="IPR017946">
    <property type="entry name" value="PLC-like_Pdiesterase_TIM-brl"/>
</dbReference>
<accession>A0A3T1CYF5</accession>
<dbReference type="KEGG" id="cohn:KCTCHS21_02570"/>
<dbReference type="EMBL" id="AP019400">
    <property type="protein sequence ID" value="BBI30858.1"/>
    <property type="molecule type" value="Genomic_DNA"/>
</dbReference>
<evidence type="ECO:0000313" key="3">
    <source>
        <dbReference type="Proteomes" id="UP000289856"/>
    </source>
</evidence>